<dbReference type="EMBL" id="JAVRRA010001607">
    <property type="protein sequence ID" value="KAK5279669.1"/>
    <property type="molecule type" value="Genomic_DNA"/>
</dbReference>
<feature type="compositionally biased region" description="Polar residues" evidence="1">
    <location>
        <begin position="111"/>
        <end position="120"/>
    </location>
</feature>
<evidence type="ECO:0000313" key="2">
    <source>
        <dbReference type="EMBL" id="KAK5279669.1"/>
    </source>
</evidence>
<organism evidence="2 3">
    <name type="scientific">Cryomyces antarcticus</name>
    <dbReference type="NCBI Taxonomy" id="329879"/>
    <lineage>
        <taxon>Eukaryota</taxon>
        <taxon>Fungi</taxon>
        <taxon>Dikarya</taxon>
        <taxon>Ascomycota</taxon>
        <taxon>Pezizomycotina</taxon>
        <taxon>Dothideomycetes</taxon>
        <taxon>Dothideomycetes incertae sedis</taxon>
        <taxon>Cryomyces</taxon>
    </lineage>
</organism>
<evidence type="ECO:0000313" key="3">
    <source>
        <dbReference type="Proteomes" id="UP001357485"/>
    </source>
</evidence>
<feature type="region of interest" description="Disordered" evidence="1">
    <location>
        <begin position="1"/>
        <end position="45"/>
    </location>
</feature>
<dbReference type="Proteomes" id="UP001357485">
    <property type="component" value="Unassembled WGS sequence"/>
</dbReference>
<keyword evidence="3" id="KW-1185">Reference proteome</keyword>
<reference evidence="2 3" key="1">
    <citation type="submission" date="2023-08" db="EMBL/GenBank/DDBJ databases">
        <title>Black Yeasts Isolated from many extreme environments.</title>
        <authorList>
            <person name="Coleine C."/>
            <person name="Stajich J.E."/>
            <person name="Selbmann L."/>
        </authorList>
    </citation>
    <scope>NUCLEOTIDE SEQUENCE [LARGE SCALE GENOMIC DNA]</scope>
    <source>
        <strain evidence="2 3">CCFEE 536</strain>
    </source>
</reference>
<comment type="caution">
    <text evidence="2">The sequence shown here is derived from an EMBL/GenBank/DDBJ whole genome shotgun (WGS) entry which is preliminary data.</text>
</comment>
<sequence>MTGASLSDSSVTSHAQKTQSRSELQDRSQDVMRSPKIMQQPDSAPGREIHIVEVLRYMRSTFDNEVVLDSVPLEAAGNSGAWHAWRSHRARVPESLASAALVLASKESSIDDGSSGANTPARQQLGGARGAAHWNWEGVWEERVKKGISSSISEPVLYGHASGSDDLIRFAAMDSEMLEKIAKWNRSE</sequence>
<gene>
    <name evidence="2" type="ORF">LTR16_007486</name>
</gene>
<feature type="region of interest" description="Disordered" evidence="1">
    <location>
        <begin position="108"/>
        <end position="129"/>
    </location>
</feature>
<name>A0ABR0M674_9PEZI</name>
<feature type="compositionally biased region" description="Polar residues" evidence="1">
    <location>
        <begin position="1"/>
        <end position="22"/>
    </location>
</feature>
<protein>
    <submittedName>
        <fullName evidence="2">Uncharacterized protein</fullName>
    </submittedName>
</protein>
<evidence type="ECO:0000256" key="1">
    <source>
        <dbReference type="SAM" id="MobiDB-lite"/>
    </source>
</evidence>
<proteinExistence type="predicted"/>
<accession>A0ABR0M674</accession>